<dbReference type="InterPro" id="IPR036047">
    <property type="entry name" value="F-box-like_dom_sf"/>
</dbReference>
<dbReference type="PROSITE" id="PS50181">
    <property type="entry name" value="FBOX"/>
    <property type="match status" value="1"/>
</dbReference>
<protein>
    <recommendedName>
        <fullName evidence="9">Helicase ATP-binding domain-containing protein</fullName>
    </recommendedName>
</protein>
<dbReference type="EMBL" id="MN740697">
    <property type="protein sequence ID" value="QHU08490.1"/>
    <property type="molecule type" value="Genomic_DNA"/>
</dbReference>
<evidence type="ECO:0000256" key="1">
    <source>
        <dbReference type="ARBA" id="ARBA00022741"/>
    </source>
</evidence>
<keyword evidence="3" id="KW-0067">ATP-binding</keyword>
<feature type="compositionally biased region" description="Polar residues" evidence="4">
    <location>
        <begin position="23"/>
        <end position="32"/>
    </location>
</feature>
<dbReference type="Pfam" id="PF00176">
    <property type="entry name" value="SNF2-rel_dom"/>
    <property type="match status" value="1"/>
</dbReference>
<dbReference type="Pfam" id="PF00271">
    <property type="entry name" value="Helicase_C"/>
    <property type="match status" value="1"/>
</dbReference>
<dbReference type="GO" id="GO:0008094">
    <property type="term" value="F:ATP-dependent activity, acting on DNA"/>
    <property type="evidence" value="ECO:0007669"/>
    <property type="project" value="TreeGrafter"/>
</dbReference>
<evidence type="ECO:0000259" key="5">
    <source>
        <dbReference type="PROSITE" id="PS50181"/>
    </source>
</evidence>
<dbReference type="InterPro" id="IPR014001">
    <property type="entry name" value="Helicase_ATP-bd"/>
</dbReference>
<accession>A0A6C0JUV6</accession>
<evidence type="ECO:0000259" key="7">
    <source>
        <dbReference type="PROSITE" id="PS51194"/>
    </source>
</evidence>
<feature type="compositionally biased region" description="Basic residues" evidence="4">
    <location>
        <begin position="45"/>
        <end position="54"/>
    </location>
</feature>
<dbReference type="InterPro" id="IPR049730">
    <property type="entry name" value="SNF2/RAD54-like_C"/>
</dbReference>
<dbReference type="SMART" id="SM00490">
    <property type="entry name" value="HELICc"/>
    <property type="match status" value="1"/>
</dbReference>
<proteinExistence type="predicted"/>
<dbReference type="GO" id="GO:0005524">
    <property type="term" value="F:ATP binding"/>
    <property type="evidence" value="ECO:0007669"/>
    <property type="project" value="UniProtKB-KW"/>
</dbReference>
<evidence type="ECO:0000313" key="8">
    <source>
        <dbReference type="EMBL" id="QHU08490.1"/>
    </source>
</evidence>
<dbReference type="PROSITE" id="PS51192">
    <property type="entry name" value="HELICASE_ATP_BIND_1"/>
    <property type="match status" value="1"/>
</dbReference>
<evidence type="ECO:0000256" key="2">
    <source>
        <dbReference type="ARBA" id="ARBA00022801"/>
    </source>
</evidence>
<dbReference type="InterPro" id="IPR038718">
    <property type="entry name" value="SNF2-like_sf"/>
</dbReference>
<dbReference type="AlphaFoldDB" id="A0A6C0JUV6"/>
<organism evidence="8">
    <name type="scientific">viral metagenome</name>
    <dbReference type="NCBI Taxonomy" id="1070528"/>
    <lineage>
        <taxon>unclassified sequences</taxon>
        <taxon>metagenomes</taxon>
        <taxon>organismal metagenomes</taxon>
    </lineage>
</organism>
<feature type="compositionally biased region" description="Basic residues" evidence="4">
    <location>
        <begin position="1"/>
        <end position="10"/>
    </location>
</feature>
<dbReference type="InterPro" id="IPR050628">
    <property type="entry name" value="SNF2_RAD54_helicase_TF"/>
</dbReference>
<keyword evidence="1" id="KW-0547">Nucleotide-binding</keyword>
<dbReference type="PROSITE" id="PS51194">
    <property type="entry name" value="HELICASE_CTER"/>
    <property type="match status" value="1"/>
</dbReference>
<evidence type="ECO:0008006" key="9">
    <source>
        <dbReference type="Google" id="ProtNLM"/>
    </source>
</evidence>
<evidence type="ECO:0000256" key="3">
    <source>
        <dbReference type="ARBA" id="ARBA00022840"/>
    </source>
</evidence>
<sequence length="579" mass="67000">MSSKVKKGKTRIVPTPAKKKTVSKQQKATVATNVGGKKKPDPTKKKVVPKKKSVIQKDTPSPKESPPLVKKRVLRVKYSEQLDEMWKWYGLNAVPEEILLDIFKFVGMLNCYVLKTVNKQWHRIITGEFAMPKWINRYIPPIYSPFQYQFDVIKWMRLQKYGGILSMEPGMGKTMTSLTYINISYSIRNLVLCNKSQMSIWKDETGKFYGEHFKVLCCHTEYDGHIKDFSEEQLAEYDIIVVTYQNARHIVDPANPVSRIFWNNVFCDEVHTLRNQPTSMYPFVDAIKKTKMWGLTGSLIYNSMNDARNIQKLIDDTSVYSYNNIKVLRFADVDIKLPTLTIHSVSTPRTAVQDRLYTLYDTKALDTIEQLGAHGKNLSAIWTIIHRMRQLSISPALIRKSHTKLGDLAEENRHKAPRIEHICDSIQSDTRQSLVFSYYTETLDLIRQNLLERNIPCFIVKSADKLLLRDDSIVKFIKGKYRVLLMTYAIGSHGYNLVNASKVYLAEVWWNMQVMQQAFKRAYRLGQENHVDVYMYATDNSIESRMLDISKGKQTIEDALINECKPKSKLSLQEIKSLF</sequence>
<keyword evidence="2" id="KW-0378">Hydrolase</keyword>
<dbReference type="GO" id="GO:0005634">
    <property type="term" value="C:nucleus"/>
    <property type="evidence" value="ECO:0007669"/>
    <property type="project" value="TreeGrafter"/>
</dbReference>
<dbReference type="Gene3D" id="3.40.50.10810">
    <property type="entry name" value="Tandem AAA-ATPase domain"/>
    <property type="match status" value="1"/>
</dbReference>
<dbReference type="SUPFAM" id="SSF81383">
    <property type="entry name" value="F-box domain"/>
    <property type="match status" value="1"/>
</dbReference>
<name>A0A6C0JUV6_9ZZZZ</name>
<dbReference type="Gene3D" id="3.40.50.300">
    <property type="entry name" value="P-loop containing nucleotide triphosphate hydrolases"/>
    <property type="match status" value="1"/>
</dbReference>
<dbReference type="CDD" id="cd09917">
    <property type="entry name" value="F-box_SF"/>
    <property type="match status" value="1"/>
</dbReference>
<dbReference type="InterPro" id="IPR000330">
    <property type="entry name" value="SNF2_N"/>
</dbReference>
<evidence type="ECO:0000256" key="4">
    <source>
        <dbReference type="SAM" id="MobiDB-lite"/>
    </source>
</evidence>
<dbReference type="InterPro" id="IPR027417">
    <property type="entry name" value="P-loop_NTPase"/>
</dbReference>
<dbReference type="GO" id="GO:0016787">
    <property type="term" value="F:hydrolase activity"/>
    <property type="evidence" value="ECO:0007669"/>
    <property type="project" value="UniProtKB-KW"/>
</dbReference>
<feature type="domain" description="Helicase C-terminal" evidence="7">
    <location>
        <begin position="418"/>
        <end position="573"/>
    </location>
</feature>
<feature type="domain" description="F-box" evidence="5">
    <location>
        <begin position="88"/>
        <end position="137"/>
    </location>
</feature>
<dbReference type="SMART" id="SM00487">
    <property type="entry name" value="DEXDc"/>
    <property type="match status" value="1"/>
</dbReference>
<dbReference type="PANTHER" id="PTHR45626">
    <property type="entry name" value="TRANSCRIPTION TERMINATION FACTOR 2-RELATED"/>
    <property type="match status" value="1"/>
</dbReference>
<dbReference type="InterPro" id="IPR001650">
    <property type="entry name" value="Helicase_C-like"/>
</dbReference>
<feature type="domain" description="Helicase ATP-binding" evidence="6">
    <location>
        <begin position="154"/>
        <end position="317"/>
    </location>
</feature>
<dbReference type="GO" id="GO:0006281">
    <property type="term" value="P:DNA repair"/>
    <property type="evidence" value="ECO:0007669"/>
    <property type="project" value="TreeGrafter"/>
</dbReference>
<evidence type="ECO:0000259" key="6">
    <source>
        <dbReference type="PROSITE" id="PS51192"/>
    </source>
</evidence>
<dbReference type="SUPFAM" id="SSF52540">
    <property type="entry name" value="P-loop containing nucleoside triphosphate hydrolases"/>
    <property type="match status" value="2"/>
</dbReference>
<dbReference type="InterPro" id="IPR001810">
    <property type="entry name" value="F-box_dom"/>
</dbReference>
<feature type="region of interest" description="Disordered" evidence="4">
    <location>
        <begin position="1"/>
        <end position="66"/>
    </location>
</feature>
<reference evidence="8" key="1">
    <citation type="journal article" date="2020" name="Nature">
        <title>Giant virus diversity and host interactions through global metagenomics.</title>
        <authorList>
            <person name="Schulz F."/>
            <person name="Roux S."/>
            <person name="Paez-Espino D."/>
            <person name="Jungbluth S."/>
            <person name="Walsh D.A."/>
            <person name="Denef V.J."/>
            <person name="McMahon K.D."/>
            <person name="Konstantinidis K.T."/>
            <person name="Eloe-Fadrosh E.A."/>
            <person name="Kyrpides N.C."/>
            <person name="Woyke T."/>
        </authorList>
    </citation>
    <scope>NUCLEOTIDE SEQUENCE</scope>
    <source>
        <strain evidence="8">GVMAG-S-1062768-28</strain>
    </source>
</reference>
<dbReference type="CDD" id="cd18793">
    <property type="entry name" value="SF2_C_SNF"/>
    <property type="match status" value="1"/>
</dbReference>